<dbReference type="SUPFAM" id="SSF48452">
    <property type="entry name" value="TPR-like"/>
    <property type="match status" value="1"/>
</dbReference>
<keyword evidence="3" id="KW-1185">Reference proteome</keyword>
<sequence length="1388" mass="147689">MSDVSGVAAAVDELDRHVDRYAEQGNAEAILSPDVSAVADRIRALTAPDGLTAHAALALARFHWCRYLALPEGEDDADQSLAIELFTALWHIDPEVVPAPVRALLEQGSDGPGTAHNDHGVGLFAHYERTGDSEALDVALAAFEAAVTACQAGDPQLRRYLSNLAGAHLARFGERGAGSDLDEAIAIGLRAAGLDGGDERSRAATMGNLAVALRTRFEYTERLSDLDESIACERAALGILSAGHPDTNAYLAGLANGLRLRFAATGQRHDLDEAIVSARQAVDTAVPGDPDLPVYLGSLASCALTRFERYDDQDDVDLAVDAGQAAVERAPPGHQSRLGCLTNLGNALRERYVRTASLDDLAAGVRAAGLAVAEVPAHHPIRPSLLSNLAALLRTQASRTGDAALLDRAVAIAAEAASSPDARNRGMISANFAVALLTRFESRGDPADLDAAIVAAGTAVDAAAPESRERAARRSELGVALMSRYTSRGDSGDLDTALQHTHQAVAAARPDHPDLGRHLSNLAYILRIRAAVTDDRADFDAAVRAGEEAVTWLAADRPERAGYLVNLSSALAARFQRYGDDGDIDAAVANSREAAARTPDDHADLPGRWNNLALVLRVRFERTGRLAELDESVLFGRRAVDALPAGHADRPAHLTNLSGALRVRFQRTGERSDLDAAVDAARAAATELPAAHTQRGGFLSNLSNALRARFDESSMADDLEDALAAAAEAVELTPPGTDRAQYLSNLSAALLSVVEHTPTDTAKLDAAIDSAREAVVTSPDDHPERGRYLINLGNALITRGRPADLEEAVSLTAEAVRTTPADHPDRAGFLFTAGHAQHLLHPETGVPGVWREAAQDRTGSAEVRLRTAWAWATTAATGGDVEDAVRGFTAAVRLLPVVAWRGLGDAVRERQLRQWSGLAGDACAWALRAGRPKLAVELLEQGRSIMWNQIAQIRTDLSDARAAAPELVERLTELRAALDAPAAPPPVPGIDGPDGDQRVLVQRRLAQEWDDIITRIRGIDGLHDFLAAVPYDDLAAEAEDGPIIMINTSRYGSAAILVTPAEPLVVNLPALTRTETVERINAMLQSRLAAQTDRSFANLRAAHRTLLDVLAWLFDTVAEPILDTLGDVTGPRDGTAPPRVWWCPTGPLTLLPLHAAGRPGTGHHDTVLDRVVSSYLPTLGTLHRARAGGGGTSSKVLLVDQPATPGQAPLPFAAEEARRLTARLHPTTTLSGPRATGDVVLDHLAGHGWAHLCCHGEQDPAEPGRSALHLHDRPLSVAEISRHRFPYGQLAYLSACETSTGGVRLLDEAMHLSCAFQTAGFRHVIATLWTVHDDRSAQLADDVYAQLLASGRLDAAGAARALHRAVLTLREQLPHAPLVWAPYVHSGP</sequence>
<reference evidence="2" key="1">
    <citation type="submission" date="2020-10" db="EMBL/GenBank/DDBJ databases">
        <title>Sequencing the genomes of 1000 actinobacteria strains.</title>
        <authorList>
            <person name="Klenk H.-P."/>
        </authorList>
    </citation>
    <scope>NUCLEOTIDE SEQUENCE</scope>
    <source>
        <strain evidence="2">DSM 46832</strain>
    </source>
</reference>
<dbReference type="InterPro" id="IPR024983">
    <property type="entry name" value="CHAT_dom"/>
</dbReference>
<dbReference type="RefSeq" id="WP_192768685.1">
    <property type="nucleotide sequence ID" value="NZ_JADBEB010000001.1"/>
</dbReference>
<evidence type="ECO:0000259" key="1">
    <source>
        <dbReference type="Pfam" id="PF12770"/>
    </source>
</evidence>
<dbReference type="Gene3D" id="1.25.40.10">
    <property type="entry name" value="Tetratricopeptide repeat domain"/>
    <property type="match status" value="3"/>
</dbReference>
<dbReference type="Pfam" id="PF12770">
    <property type="entry name" value="CHAT"/>
    <property type="match status" value="1"/>
</dbReference>
<dbReference type="InterPro" id="IPR011990">
    <property type="entry name" value="TPR-like_helical_dom_sf"/>
</dbReference>
<protein>
    <submittedName>
        <fullName evidence="2">Tetratricopeptide (TPR) repeat protein</fullName>
    </submittedName>
</protein>
<dbReference type="EMBL" id="JADBEB010000001">
    <property type="protein sequence ID" value="MBE1489173.1"/>
    <property type="molecule type" value="Genomic_DNA"/>
</dbReference>
<gene>
    <name evidence="2" type="ORF">H4W31_004811</name>
</gene>
<comment type="caution">
    <text evidence="2">The sequence shown here is derived from an EMBL/GenBank/DDBJ whole genome shotgun (WGS) entry which is preliminary data.</text>
</comment>
<organism evidence="2 3">
    <name type="scientific">Plantactinospora soyae</name>
    <dbReference type="NCBI Taxonomy" id="1544732"/>
    <lineage>
        <taxon>Bacteria</taxon>
        <taxon>Bacillati</taxon>
        <taxon>Actinomycetota</taxon>
        <taxon>Actinomycetes</taxon>
        <taxon>Micromonosporales</taxon>
        <taxon>Micromonosporaceae</taxon>
        <taxon>Plantactinospora</taxon>
    </lineage>
</organism>
<proteinExistence type="predicted"/>
<accession>A0A927MCB1</accession>
<evidence type="ECO:0000313" key="2">
    <source>
        <dbReference type="EMBL" id="MBE1489173.1"/>
    </source>
</evidence>
<evidence type="ECO:0000313" key="3">
    <source>
        <dbReference type="Proteomes" id="UP000649753"/>
    </source>
</evidence>
<feature type="domain" description="CHAT" evidence="1">
    <location>
        <begin position="1109"/>
        <end position="1387"/>
    </location>
</feature>
<name>A0A927MCB1_9ACTN</name>
<dbReference type="Proteomes" id="UP000649753">
    <property type="component" value="Unassembled WGS sequence"/>
</dbReference>